<keyword evidence="9" id="KW-1185">Reference proteome</keyword>
<evidence type="ECO:0000256" key="4">
    <source>
        <dbReference type="ARBA" id="ARBA00022989"/>
    </source>
</evidence>
<dbReference type="SUPFAM" id="SSF103473">
    <property type="entry name" value="MFS general substrate transporter"/>
    <property type="match status" value="1"/>
</dbReference>
<evidence type="ECO:0000313" key="9">
    <source>
        <dbReference type="Proteomes" id="UP000326289"/>
    </source>
</evidence>
<evidence type="ECO:0000256" key="3">
    <source>
        <dbReference type="ARBA" id="ARBA00022692"/>
    </source>
</evidence>
<dbReference type="Gene3D" id="1.20.1250.20">
    <property type="entry name" value="MFS general substrate transporter like domains"/>
    <property type="match status" value="2"/>
</dbReference>
<sequence>MAVALQIFFVPYIISDIPSNVLLKRFAPSTWISMLTFFWGIACMCQGVVNNTSGLIACRFFMGLCEGGFVPGCAYLLSMYYKRQEFQKRFSLLWAAGLVAGAFGGLLAYALYHMHNLGGDSGWRWIFIIEGLLSIVSALSAKFFIADWPEKAKFLSSEEKEVLKELNVCDVGEGARMDRLDGAAWRRIISDWEAYYLGITVSGYATALFVPSIVNSLGYSDIESQAHSIPIWVVAAVVMMMVSFLTDRWRYRYGFVIFGVVFASIGYHIIATGPLSRGLNVHVRYMTVFFVTTGCYIAQPVAIVWMANNLSGHYKRAVGLAIHVGFGNIGGIIASNIFNRDDAPLYTVGYGVSLAMIVFCWIMSTIFAAGLLIENKKRDRENVMIHCSWMKTY</sequence>
<feature type="transmembrane region" description="Helical" evidence="6">
    <location>
        <begin position="61"/>
        <end position="80"/>
    </location>
</feature>
<evidence type="ECO:0000256" key="6">
    <source>
        <dbReference type="SAM" id="Phobius"/>
    </source>
</evidence>
<feature type="transmembrane region" description="Helical" evidence="6">
    <location>
        <begin position="31"/>
        <end position="49"/>
    </location>
</feature>
<comment type="subcellular location">
    <subcellularLocation>
        <location evidence="1">Membrane</location>
        <topology evidence="1">Multi-pass membrane protein</topology>
    </subcellularLocation>
</comment>
<keyword evidence="4 6" id="KW-1133">Transmembrane helix</keyword>
<gene>
    <name evidence="8" type="ORF">BDV30DRAFT_243734</name>
</gene>
<feature type="transmembrane region" description="Helical" evidence="6">
    <location>
        <begin position="226"/>
        <end position="246"/>
    </location>
</feature>
<evidence type="ECO:0000256" key="2">
    <source>
        <dbReference type="ARBA" id="ARBA00022448"/>
    </source>
</evidence>
<keyword evidence="2" id="KW-0813">Transport</keyword>
<protein>
    <submittedName>
        <fullName evidence="8">Major facilitator superfamily domain-containing protein</fullName>
    </submittedName>
</protein>
<evidence type="ECO:0000256" key="5">
    <source>
        <dbReference type="ARBA" id="ARBA00023136"/>
    </source>
</evidence>
<feature type="transmembrane region" description="Helical" evidence="6">
    <location>
        <begin position="317"/>
        <end position="338"/>
    </location>
</feature>
<evidence type="ECO:0000259" key="7">
    <source>
        <dbReference type="PROSITE" id="PS50850"/>
    </source>
</evidence>
<dbReference type="GO" id="GO:0022857">
    <property type="term" value="F:transmembrane transporter activity"/>
    <property type="evidence" value="ECO:0007669"/>
    <property type="project" value="InterPro"/>
</dbReference>
<dbReference type="Pfam" id="PF07690">
    <property type="entry name" value="MFS_1"/>
    <property type="match status" value="1"/>
</dbReference>
<feature type="transmembrane region" description="Helical" evidence="6">
    <location>
        <begin position="350"/>
        <end position="373"/>
    </location>
</feature>
<feature type="transmembrane region" description="Helical" evidence="6">
    <location>
        <begin position="253"/>
        <end position="271"/>
    </location>
</feature>
<evidence type="ECO:0000256" key="1">
    <source>
        <dbReference type="ARBA" id="ARBA00004141"/>
    </source>
</evidence>
<dbReference type="EMBL" id="ML732880">
    <property type="protein sequence ID" value="KAB8268036.1"/>
    <property type="molecule type" value="Genomic_DNA"/>
</dbReference>
<keyword evidence="3 6" id="KW-0812">Transmembrane</keyword>
<feature type="transmembrane region" description="Helical" evidence="6">
    <location>
        <begin position="124"/>
        <end position="145"/>
    </location>
</feature>
<reference evidence="8 9" key="1">
    <citation type="submission" date="2019-04" db="EMBL/GenBank/DDBJ databases">
        <title>Fungal friends and foes A comparative genomics study of 23 Aspergillus species from section Flavi.</title>
        <authorList>
            <consortium name="DOE Joint Genome Institute"/>
            <person name="Kjaerbolling I."/>
            <person name="Vesth T.C."/>
            <person name="Frisvad J.C."/>
            <person name="Nybo J.L."/>
            <person name="Theobald S."/>
            <person name="Kildgaard S."/>
            <person name="Petersen T.I."/>
            <person name="Kuo A."/>
            <person name="Sato A."/>
            <person name="Lyhne E.K."/>
            <person name="Kogle M.E."/>
            <person name="Wiebenga A."/>
            <person name="Kun R.S."/>
            <person name="Lubbers R.J."/>
            <person name="Makela M.R."/>
            <person name="Barry K."/>
            <person name="Chovatia M."/>
            <person name="Clum A."/>
            <person name="Daum C."/>
            <person name="Haridas S."/>
            <person name="He G."/>
            <person name="LaButti K."/>
            <person name="Lipzen A."/>
            <person name="Mondo S."/>
            <person name="Pangilinan J."/>
            <person name="Riley R."/>
            <person name="Salamov A."/>
            <person name="Simmons B.A."/>
            <person name="Magnuson J.K."/>
            <person name="Henrissat B."/>
            <person name="Mortensen U.H."/>
            <person name="Larsen T.O."/>
            <person name="De vries R.P."/>
            <person name="Grigoriev I.V."/>
            <person name="Machida M."/>
            <person name="Baker S.E."/>
            <person name="Andersen M.R."/>
        </authorList>
    </citation>
    <scope>NUCLEOTIDE SEQUENCE [LARGE SCALE GENOMIC DNA]</scope>
    <source>
        <strain evidence="8 9">CBS 117635</strain>
    </source>
</reference>
<dbReference type="InterPro" id="IPR020846">
    <property type="entry name" value="MFS_dom"/>
</dbReference>
<dbReference type="PANTHER" id="PTHR43791">
    <property type="entry name" value="PERMEASE-RELATED"/>
    <property type="match status" value="1"/>
</dbReference>
<dbReference type="PROSITE" id="PS50850">
    <property type="entry name" value="MFS"/>
    <property type="match status" value="1"/>
</dbReference>
<organism evidence="8 9">
    <name type="scientific">Aspergillus minisclerotigenes</name>
    <dbReference type="NCBI Taxonomy" id="656917"/>
    <lineage>
        <taxon>Eukaryota</taxon>
        <taxon>Fungi</taxon>
        <taxon>Dikarya</taxon>
        <taxon>Ascomycota</taxon>
        <taxon>Pezizomycotina</taxon>
        <taxon>Eurotiomycetes</taxon>
        <taxon>Eurotiomycetidae</taxon>
        <taxon>Eurotiales</taxon>
        <taxon>Aspergillaceae</taxon>
        <taxon>Aspergillus</taxon>
        <taxon>Aspergillus subgen. Circumdati</taxon>
    </lineage>
</organism>
<proteinExistence type="predicted"/>
<dbReference type="InterPro" id="IPR036259">
    <property type="entry name" value="MFS_trans_sf"/>
</dbReference>
<name>A0A5N6INJ5_9EURO</name>
<dbReference type="PANTHER" id="PTHR43791:SF52">
    <property type="entry name" value="TRANSPORTER, PUTATIVE (AFU_ORTHOLOGUE AFUA_1G11820)-RELATED"/>
    <property type="match status" value="1"/>
</dbReference>
<evidence type="ECO:0000313" key="8">
    <source>
        <dbReference type="EMBL" id="KAB8268036.1"/>
    </source>
</evidence>
<feature type="transmembrane region" description="Helical" evidence="6">
    <location>
        <begin position="194"/>
        <end position="214"/>
    </location>
</feature>
<feature type="transmembrane region" description="Helical" evidence="6">
    <location>
        <begin position="283"/>
        <end position="305"/>
    </location>
</feature>
<dbReference type="GO" id="GO:0016020">
    <property type="term" value="C:membrane"/>
    <property type="evidence" value="ECO:0007669"/>
    <property type="project" value="UniProtKB-SubCell"/>
</dbReference>
<dbReference type="AlphaFoldDB" id="A0A5N6INJ5"/>
<dbReference type="InterPro" id="IPR011701">
    <property type="entry name" value="MFS"/>
</dbReference>
<dbReference type="Proteomes" id="UP000326289">
    <property type="component" value="Unassembled WGS sequence"/>
</dbReference>
<feature type="domain" description="Major facilitator superfamily (MFS) profile" evidence="7">
    <location>
        <begin position="1"/>
        <end position="376"/>
    </location>
</feature>
<accession>A0A5N6INJ5</accession>
<dbReference type="FunFam" id="1.20.1250.20:FF:000068">
    <property type="entry name" value="MFS general substrate transporter"/>
    <property type="match status" value="1"/>
</dbReference>
<keyword evidence="5 6" id="KW-0472">Membrane</keyword>
<feature type="transmembrane region" description="Helical" evidence="6">
    <location>
        <begin position="92"/>
        <end position="112"/>
    </location>
</feature>